<sequence length="386" mass="40982">MNTSLAVGTSPRISIPVIALTLYAVASGYLMSLIPLMLPVYGLDSSMANWLASAFYVGHFLGALCMEKFVHKAGHRNAFMVCLTVLMVSSLALPWVVNDIAWLCFRFVAGIAVAGVFVVVESWLLHGDEKGRAKRLGIYMVSLYGGTAFGQLGIASIGVDGLAPFIAIGTLLLIATYILRFSKGAQPSVGSGTSLSLRQISKLSHPAIIGCLVSGLATGAIYGLMPLELQQRGISHTDLGTLMAIVILGAMAIQPIVPWLSHIMGRTLLMALLCLLGAAAAIVSMMVPDLATLTICLFMVGVSTFALYPIAINLACANLDSSYIVSATQAMLFSYSVGSVLGPIAADWFMQGHQGVMAYLFITLMATCVYMLMSSVRTKHQWVAGK</sequence>
<feature type="transmembrane region" description="Helical" evidence="7">
    <location>
        <begin position="203"/>
        <end position="227"/>
    </location>
</feature>
<feature type="transmembrane region" description="Helical" evidence="7">
    <location>
        <begin position="292"/>
        <end position="311"/>
    </location>
</feature>
<feature type="transmembrane region" description="Helical" evidence="7">
    <location>
        <begin position="267"/>
        <end position="286"/>
    </location>
</feature>
<accession>A0ABS7YP95</accession>
<evidence type="ECO:0000256" key="7">
    <source>
        <dbReference type="SAM" id="Phobius"/>
    </source>
</evidence>
<evidence type="ECO:0000313" key="9">
    <source>
        <dbReference type="EMBL" id="MCA2017504.1"/>
    </source>
</evidence>
<evidence type="ECO:0000256" key="6">
    <source>
        <dbReference type="ARBA" id="ARBA00023136"/>
    </source>
</evidence>
<evidence type="ECO:0000313" key="10">
    <source>
        <dbReference type="Proteomes" id="UP001199044"/>
    </source>
</evidence>
<evidence type="ECO:0000259" key="8">
    <source>
        <dbReference type="PROSITE" id="PS50850"/>
    </source>
</evidence>
<feature type="domain" description="Major facilitator superfamily (MFS) profile" evidence="8">
    <location>
        <begin position="203"/>
        <end position="386"/>
    </location>
</feature>
<feature type="transmembrane region" description="Helical" evidence="7">
    <location>
        <begin position="47"/>
        <end position="66"/>
    </location>
</feature>
<evidence type="ECO:0000256" key="3">
    <source>
        <dbReference type="ARBA" id="ARBA00022475"/>
    </source>
</evidence>
<feature type="transmembrane region" description="Helical" evidence="7">
    <location>
        <begin position="323"/>
        <end position="344"/>
    </location>
</feature>
<keyword evidence="2" id="KW-0813">Transport</keyword>
<dbReference type="Proteomes" id="UP001199044">
    <property type="component" value="Unassembled WGS sequence"/>
</dbReference>
<evidence type="ECO:0000256" key="4">
    <source>
        <dbReference type="ARBA" id="ARBA00022692"/>
    </source>
</evidence>
<comment type="subcellular location">
    <subcellularLocation>
        <location evidence="1">Cell membrane</location>
        <topology evidence="1">Multi-pass membrane protein</topology>
    </subcellularLocation>
</comment>
<protein>
    <submittedName>
        <fullName evidence="9">MFS transporter</fullName>
    </submittedName>
</protein>
<feature type="transmembrane region" description="Helical" evidence="7">
    <location>
        <begin position="103"/>
        <end position="124"/>
    </location>
</feature>
<dbReference type="InterPro" id="IPR036259">
    <property type="entry name" value="MFS_trans_sf"/>
</dbReference>
<dbReference type="PROSITE" id="PS50850">
    <property type="entry name" value="MFS"/>
    <property type="match status" value="1"/>
</dbReference>
<keyword evidence="5 7" id="KW-1133">Transmembrane helix</keyword>
<dbReference type="InterPro" id="IPR011701">
    <property type="entry name" value="MFS"/>
</dbReference>
<dbReference type="PANTHER" id="PTHR23521">
    <property type="entry name" value="TRANSPORTER MFS SUPERFAMILY"/>
    <property type="match status" value="1"/>
</dbReference>
<dbReference type="InterPro" id="IPR020846">
    <property type="entry name" value="MFS_dom"/>
</dbReference>
<comment type="caution">
    <text evidence="9">The sequence shown here is derived from an EMBL/GenBank/DDBJ whole genome shotgun (WGS) entry which is preliminary data.</text>
</comment>
<proteinExistence type="predicted"/>
<dbReference type="InterPro" id="IPR047200">
    <property type="entry name" value="MFS_YcaD-like"/>
</dbReference>
<keyword evidence="4 7" id="KW-0812">Transmembrane</keyword>
<feature type="transmembrane region" description="Helical" evidence="7">
    <location>
        <begin position="136"/>
        <end position="157"/>
    </location>
</feature>
<dbReference type="PANTHER" id="PTHR23521:SF2">
    <property type="entry name" value="TRANSPORTER MFS SUPERFAMILY"/>
    <property type="match status" value="1"/>
</dbReference>
<dbReference type="Gene3D" id="1.20.1250.20">
    <property type="entry name" value="MFS general substrate transporter like domains"/>
    <property type="match status" value="2"/>
</dbReference>
<organism evidence="9 10">
    <name type="scientific">Vibrio tritonius</name>
    <dbReference type="NCBI Taxonomy" id="1435069"/>
    <lineage>
        <taxon>Bacteria</taxon>
        <taxon>Pseudomonadati</taxon>
        <taxon>Pseudomonadota</taxon>
        <taxon>Gammaproteobacteria</taxon>
        <taxon>Vibrionales</taxon>
        <taxon>Vibrionaceae</taxon>
        <taxon>Vibrio</taxon>
    </lineage>
</organism>
<feature type="transmembrane region" description="Helical" evidence="7">
    <location>
        <begin position="356"/>
        <end position="373"/>
    </location>
</feature>
<reference evidence="10" key="1">
    <citation type="submission" date="2023-07" db="EMBL/GenBank/DDBJ databases">
        <title>Molecular identification of indigenous halophilic bacteria isolated from red sea cost, biodegradation of synthetic dyes and assessment of degraded metabolite toxicity.</title>
        <authorList>
            <person name="Chaieb K."/>
            <person name="Altayb H.N."/>
        </authorList>
    </citation>
    <scope>NUCLEOTIDE SEQUENCE [LARGE SCALE GENOMIC DNA]</scope>
    <source>
        <strain evidence="10">K20</strain>
    </source>
</reference>
<dbReference type="EMBL" id="JAIWIU010000108">
    <property type="protein sequence ID" value="MCA2017504.1"/>
    <property type="molecule type" value="Genomic_DNA"/>
</dbReference>
<evidence type="ECO:0000256" key="1">
    <source>
        <dbReference type="ARBA" id="ARBA00004651"/>
    </source>
</evidence>
<feature type="transmembrane region" description="Helical" evidence="7">
    <location>
        <begin position="163"/>
        <end position="182"/>
    </location>
</feature>
<dbReference type="Pfam" id="PF07690">
    <property type="entry name" value="MFS_1"/>
    <property type="match status" value="1"/>
</dbReference>
<feature type="transmembrane region" description="Helical" evidence="7">
    <location>
        <begin position="239"/>
        <end position="260"/>
    </location>
</feature>
<dbReference type="RefSeq" id="WP_068718198.1">
    <property type="nucleotide sequence ID" value="NZ_AP014636.1"/>
</dbReference>
<keyword evidence="10" id="KW-1185">Reference proteome</keyword>
<feature type="transmembrane region" description="Helical" evidence="7">
    <location>
        <begin position="78"/>
        <end position="97"/>
    </location>
</feature>
<evidence type="ECO:0000256" key="2">
    <source>
        <dbReference type="ARBA" id="ARBA00022448"/>
    </source>
</evidence>
<feature type="transmembrane region" description="Helical" evidence="7">
    <location>
        <begin position="20"/>
        <end position="41"/>
    </location>
</feature>
<dbReference type="SUPFAM" id="SSF103473">
    <property type="entry name" value="MFS general substrate transporter"/>
    <property type="match status" value="1"/>
</dbReference>
<keyword evidence="6 7" id="KW-0472">Membrane</keyword>
<gene>
    <name evidence="9" type="ORF">LDJ79_15370</name>
</gene>
<name>A0ABS7YP95_9VIBR</name>
<evidence type="ECO:0000256" key="5">
    <source>
        <dbReference type="ARBA" id="ARBA00022989"/>
    </source>
</evidence>
<keyword evidence="3" id="KW-1003">Cell membrane</keyword>
<dbReference type="CDD" id="cd17477">
    <property type="entry name" value="MFS_YcaD_like"/>
    <property type="match status" value="1"/>
</dbReference>